<feature type="non-terminal residue" evidence="3">
    <location>
        <position position="139"/>
    </location>
</feature>
<proteinExistence type="predicted"/>
<dbReference type="InterPro" id="IPR036179">
    <property type="entry name" value="Ig-like_dom_sf"/>
</dbReference>
<dbReference type="Pfam" id="PF08205">
    <property type="entry name" value="C2-set_2"/>
    <property type="match status" value="1"/>
</dbReference>
<dbReference type="OrthoDB" id="6419989at2759"/>
<dbReference type="SUPFAM" id="SSF48726">
    <property type="entry name" value="Immunoglobulin"/>
    <property type="match status" value="1"/>
</dbReference>
<feature type="domain" description="CD80-like immunoglobulin C2-set" evidence="2">
    <location>
        <begin position="37"/>
        <end position="114"/>
    </location>
</feature>
<keyword evidence="4" id="KW-1185">Reference proteome</keyword>
<evidence type="ECO:0000256" key="1">
    <source>
        <dbReference type="ARBA" id="ARBA00023157"/>
    </source>
</evidence>
<sequence>MSEGPRFKVAFALANLTVVKQPEVPQILGLRESYLAGDTLNVTCKAMNGRPAPQIVFQINNEQIHEGSGRLIEYPHTRGNEPGLYTSEARLTMPLSEKLLHEFNLSCYAYTHGLSVKTHVRVPLSPRKTFLTYLLGRSG</sequence>
<dbReference type="Proteomes" id="UP000326759">
    <property type="component" value="Unassembled WGS sequence"/>
</dbReference>
<dbReference type="InterPro" id="IPR013162">
    <property type="entry name" value="CD80_C2-set"/>
</dbReference>
<dbReference type="AlphaFoldDB" id="A0A5N5SY99"/>
<dbReference type="PANTHER" id="PTHR21261">
    <property type="entry name" value="BEAT PROTEIN"/>
    <property type="match status" value="1"/>
</dbReference>
<evidence type="ECO:0000259" key="2">
    <source>
        <dbReference type="Pfam" id="PF08205"/>
    </source>
</evidence>
<reference evidence="3 4" key="1">
    <citation type="journal article" date="2019" name="PLoS Biol.">
        <title>Sex chromosomes control vertical transmission of feminizing Wolbachia symbionts in an isopod.</title>
        <authorList>
            <person name="Becking T."/>
            <person name="Chebbi M.A."/>
            <person name="Giraud I."/>
            <person name="Moumen B."/>
            <person name="Laverre T."/>
            <person name="Caubet Y."/>
            <person name="Peccoud J."/>
            <person name="Gilbert C."/>
            <person name="Cordaux R."/>
        </authorList>
    </citation>
    <scope>NUCLEOTIDE SEQUENCE [LARGE SCALE GENOMIC DNA]</scope>
    <source>
        <strain evidence="3">ANa2</strain>
        <tissue evidence="3">Whole body excluding digestive tract and cuticle</tissue>
    </source>
</reference>
<organism evidence="3 4">
    <name type="scientific">Armadillidium nasatum</name>
    <dbReference type="NCBI Taxonomy" id="96803"/>
    <lineage>
        <taxon>Eukaryota</taxon>
        <taxon>Metazoa</taxon>
        <taxon>Ecdysozoa</taxon>
        <taxon>Arthropoda</taxon>
        <taxon>Crustacea</taxon>
        <taxon>Multicrustacea</taxon>
        <taxon>Malacostraca</taxon>
        <taxon>Eumalacostraca</taxon>
        <taxon>Peracarida</taxon>
        <taxon>Isopoda</taxon>
        <taxon>Oniscidea</taxon>
        <taxon>Crinocheta</taxon>
        <taxon>Armadillidiidae</taxon>
        <taxon>Armadillidium</taxon>
    </lineage>
</organism>
<keyword evidence="1" id="KW-1015">Disulfide bond</keyword>
<protein>
    <recommendedName>
        <fullName evidence="2">CD80-like immunoglobulin C2-set domain-containing protein</fullName>
    </recommendedName>
</protein>
<evidence type="ECO:0000313" key="3">
    <source>
        <dbReference type="EMBL" id="KAB7498878.1"/>
    </source>
</evidence>
<dbReference type="EMBL" id="SEYY01018896">
    <property type="protein sequence ID" value="KAB7498878.1"/>
    <property type="molecule type" value="Genomic_DNA"/>
</dbReference>
<evidence type="ECO:0000313" key="4">
    <source>
        <dbReference type="Proteomes" id="UP000326759"/>
    </source>
</evidence>
<dbReference type="InterPro" id="IPR013783">
    <property type="entry name" value="Ig-like_fold"/>
</dbReference>
<comment type="caution">
    <text evidence="3">The sequence shown here is derived from an EMBL/GenBank/DDBJ whole genome shotgun (WGS) entry which is preliminary data.</text>
</comment>
<name>A0A5N5SY99_9CRUS</name>
<accession>A0A5N5SY99</accession>
<gene>
    <name evidence="3" type="ORF">Anas_08748</name>
</gene>
<dbReference type="PANTHER" id="PTHR21261:SF15">
    <property type="entry name" value="BEATEN PATH IIIA, ISOFORM D-RELATED"/>
    <property type="match status" value="1"/>
</dbReference>
<dbReference type="Gene3D" id="2.60.40.10">
    <property type="entry name" value="Immunoglobulins"/>
    <property type="match status" value="1"/>
</dbReference>